<dbReference type="Proteomes" id="UP000193920">
    <property type="component" value="Unassembled WGS sequence"/>
</dbReference>
<name>A0A1Y2F0G6_9FUNG</name>
<sequence length="327" mass="37579">MRASFNQNDSCNIVLRHKMNVQCGQYLEAIDLHANPFYEDNELLDKRLITIRNTGCAFVNIYEVIRQSDYFKNISEIYDQIKINAVKVDVTSVDWPQSSPDDGTNSGFVYPKQLTVVTAWDRTGLSKEDIQFAYGKPDSESPIYLPANHYDSNADPLDEDDNIEDYISFTDQKFFCTVGNRITTYSSSLIRNLGSGSSLRLTRYLYPESLVEKSQYVPVSSIKAQYVRDKDSNVYNMYKTFNKDTNEYIEERYESLGWNTNLPTNPVNNPSVSFKPTFLINVITGDGPTYKFSNGQIEFNNLLQDSTFCLDFTIDVTFRGLRYSKYV</sequence>
<gene>
    <name evidence="1" type="ORF">LY90DRAFT_630294</name>
</gene>
<accession>A0A1Y2F0G6</accession>
<protein>
    <submittedName>
        <fullName evidence="1">Uncharacterized protein</fullName>
    </submittedName>
</protein>
<reference evidence="1 2" key="1">
    <citation type="submission" date="2016-08" db="EMBL/GenBank/DDBJ databases">
        <title>A Parts List for Fungal Cellulosomes Revealed by Comparative Genomics.</title>
        <authorList>
            <consortium name="DOE Joint Genome Institute"/>
            <person name="Haitjema C.H."/>
            <person name="Gilmore S.P."/>
            <person name="Henske J.K."/>
            <person name="Solomon K.V."/>
            <person name="De Groot R."/>
            <person name="Kuo A."/>
            <person name="Mondo S.J."/>
            <person name="Salamov A.A."/>
            <person name="Labutti K."/>
            <person name="Zhao Z."/>
            <person name="Chiniquy J."/>
            <person name="Barry K."/>
            <person name="Brewer H.M."/>
            <person name="Purvine S.O."/>
            <person name="Wright A.T."/>
            <person name="Boxma B."/>
            <person name="Van Alen T."/>
            <person name="Hackstein J.H."/>
            <person name="Baker S.E."/>
            <person name="Grigoriev I.V."/>
            <person name="O'Malley M.A."/>
        </authorList>
    </citation>
    <scope>NUCLEOTIDE SEQUENCE [LARGE SCALE GENOMIC DNA]</scope>
    <source>
        <strain evidence="1 2">G1</strain>
    </source>
</reference>
<keyword evidence="2" id="KW-1185">Reference proteome</keyword>
<proteinExistence type="predicted"/>
<organism evidence="1 2">
    <name type="scientific">Neocallimastix californiae</name>
    <dbReference type="NCBI Taxonomy" id="1754190"/>
    <lineage>
        <taxon>Eukaryota</taxon>
        <taxon>Fungi</taxon>
        <taxon>Fungi incertae sedis</taxon>
        <taxon>Chytridiomycota</taxon>
        <taxon>Chytridiomycota incertae sedis</taxon>
        <taxon>Neocallimastigomycetes</taxon>
        <taxon>Neocallimastigales</taxon>
        <taxon>Neocallimastigaceae</taxon>
        <taxon>Neocallimastix</taxon>
    </lineage>
</organism>
<dbReference type="AlphaFoldDB" id="A0A1Y2F0G6"/>
<dbReference type="EMBL" id="MCOG01000022">
    <property type="protein sequence ID" value="ORY76465.1"/>
    <property type="molecule type" value="Genomic_DNA"/>
</dbReference>
<evidence type="ECO:0000313" key="2">
    <source>
        <dbReference type="Proteomes" id="UP000193920"/>
    </source>
</evidence>
<comment type="caution">
    <text evidence="1">The sequence shown here is derived from an EMBL/GenBank/DDBJ whole genome shotgun (WGS) entry which is preliminary data.</text>
</comment>
<evidence type="ECO:0000313" key="1">
    <source>
        <dbReference type="EMBL" id="ORY76465.1"/>
    </source>
</evidence>